<dbReference type="PROSITE" id="PS50217">
    <property type="entry name" value="BZIP"/>
    <property type="match status" value="1"/>
</dbReference>
<feature type="domain" description="BZIP" evidence="5">
    <location>
        <begin position="152"/>
        <end position="202"/>
    </location>
</feature>
<name>A0A4P8PN65_AMBAR</name>
<proteinExistence type="evidence at transcript level"/>
<dbReference type="SMART" id="SM00338">
    <property type="entry name" value="BRLZ"/>
    <property type="match status" value="1"/>
</dbReference>
<evidence type="ECO:0000256" key="2">
    <source>
        <dbReference type="ARBA" id="ARBA00023125"/>
    </source>
</evidence>
<feature type="region of interest" description="Disordered" evidence="4">
    <location>
        <begin position="203"/>
        <end position="223"/>
    </location>
</feature>
<dbReference type="SUPFAM" id="SSF57959">
    <property type="entry name" value="Leucine zipper domain"/>
    <property type="match status" value="1"/>
</dbReference>
<dbReference type="PROSITE" id="PS00036">
    <property type="entry name" value="BZIP_BASIC"/>
    <property type="match status" value="1"/>
</dbReference>
<dbReference type="InterPro" id="IPR043452">
    <property type="entry name" value="BZIP46-like"/>
</dbReference>
<evidence type="ECO:0000256" key="1">
    <source>
        <dbReference type="ARBA" id="ARBA00004123"/>
    </source>
</evidence>
<sequence length="223" mass="24713">MFSDVDDHANTINKNHHNIDFKVSSSSNLSMFSNTTRTMEEVWKDINLSTTNNPTTTVKGYHGFILQDFLAKPFSSNDIPTSVSSPPLPQPPVLLTLDSGPVQLDYVKEDQTPNVCSLNGPFEQVLGSADSSSVGHNIGGMRVLPAGDGAGGDRRHKRMIKNRESAARSRARKQAYTNELENEVERLKVENAKLKRQQRQLQLAATTQMTKKKSLQRTSTAPF</sequence>
<comment type="subcellular location">
    <subcellularLocation>
        <location evidence="1">Nucleus</location>
    </subcellularLocation>
</comment>
<dbReference type="GO" id="GO:0003700">
    <property type="term" value="F:DNA-binding transcription factor activity"/>
    <property type="evidence" value="ECO:0007669"/>
    <property type="project" value="InterPro"/>
</dbReference>
<dbReference type="AlphaFoldDB" id="A0A4P8PN65"/>
<dbReference type="EMBL" id="MK098074">
    <property type="protein sequence ID" value="QCQ83095.1"/>
    <property type="molecule type" value="mRNA"/>
</dbReference>
<dbReference type="PANTHER" id="PTHR22952">
    <property type="entry name" value="CAMP-RESPONSE ELEMENT BINDING PROTEIN-RELATED"/>
    <property type="match status" value="1"/>
</dbReference>
<dbReference type="PANTHER" id="PTHR22952:SF433">
    <property type="entry name" value="PROTEIN FD"/>
    <property type="match status" value="1"/>
</dbReference>
<dbReference type="InterPro" id="IPR046347">
    <property type="entry name" value="bZIP_sf"/>
</dbReference>
<evidence type="ECO:0000313" key="6">
    <source>
        <dbReference type="EMBL" id="QCQ83095.1"/>
    </source>
</evidence>
<evidence type="ECO:0000256" key="4">
    <source>
        <dbReference type="SAM" id="MobiDB-lite"/>
    </source>
</evidence>
<dbReference type="FunFam" id="1.20.5.170:FF:000036">
    <property type="entry name" value="ABSCISIC ACID-INSENSITIVE 5-like protein 2"/>
    <property type="match status" value="1"/>
</dbReference>
<dbReference type="GO" id="GO:0003677">
    <property type="term" value="F:DNA binding"/>
    <property type="evidence" value="ECO:0007669"/>
    <property type="project" value="UniProtKB-KW"/>
</dbReference>
<dbReference type="InterPro" id="IPR004827">
    <property type="entry name" value="bZIP"/>
</dbReference>
<protein>
    <submittedName>
        <fullName evidence="6">Putative bZIp transcription factor FD</fullName>
    </submittedName>
</protein>
<dbReference type="GO" id="GO:0045893">
    <property type="term" value="P:positive regulation of DNA-templated transcription"/>
    <property type="evidence" value="ECO:0007669"/>
    <property type="project" value="InterPro"/>
</dbReference>
<accession>A0A4P8PN65</accession>
<evidence type="ECO:0000259" key="5">
    <source>
        <dbReference type="PROSITE" id="PS50217"/>
    </source>
</evidence>
<dbReference type="GO" id="GO:0005634">
    <property type="term" value="C:nucleus"/>
    <property type="evidence" value="ECO:0007669"/>
    <property type="project" value="UniProtKB-SubCell"/>
</dbReference>
<dbReference type="CDD" id="cd14707">
    <property type="entry name" value="bZIP_plant_BZIP46"/>
    <property type="match status" value="1"/>
</dbReference>
<dbReference type="Gene3D" id="1.20.5.170">
    <property type="match status" value="1"/>
</dbReference>
<keyword evidence="3" id="KW-0539">Nucleus</keyword>
<organism evidence="6">
    <name type="scientific">Ambrosia artemisiifolia</name>
    <name type="common">Common ragweed</name>
    <dbReference type="NCBI Taxonomy" id="4212"/>
    <lineage>
        <taxon>Eukaryota</taxon>
        <taxon>Viridiplantae</taxon>
        <taxon>Streptophyta</taxon>
        <taxon>Embryophyta</taxon>
        <taxon>Tracheophyta</taxon>
        <taxon>Spermatophyta</taxon>
        <taxon>Magnoliopsida</taxon>
        <taxon>eudicotyledons</taxon>
        <taxon>Gunneridae</taxon>
        <taxon>Pentapetalae</taxon>
        <taxon>asterids</taxon>
        <taxon>campanulids</taxon>
        <taxon>Asterales</taxon>
        <taxon>Asteraceae</taxon>
        <taxon>Asteroideae</taxon>
        <taxon>Heliantheae alliance</taxon>
        <taxon>Heliantheae</taxon>
        <taxon>Ambrosia</taxon>
    </lineage>
</organism>
<dbReference type="Pfam" id="PF00170">
    <property type="entry name" value="bZIP_1"/>
    <property type="match status" value="1"/>
</dbReference>
<gene>
    <name evidence="6" type="primary">FD</name>
</gene>
<keyword evidence="2" id="KW-0238">DNA-binding</keyword>
<evidence type="ECO:0000256" key="3">
    <source>
        <dbReference type="ARBA" id="ARBA00023242"/>
    </source>
</evidence>
<reference evidence="6" key="1">
    <citation type="submission" date="2018-10" db="EMBL/GenBank/DDBJ databases">
        <authorList>
            <person name="Virag E."/>
        </authorList>
    </citation>
    <scope>NUCLEOTIDE SEQUENCE</scope>
</reference>